<name>A0A0D0SIJ5_STAGA</name>
<dbReference type="GO" id="GO:0000287">
    <property type="term" value="F:magnesium ion binding"/>
    <property type="evidence" value="ECO:0007669"/>
    <property type="project" value="TreeGrafter"/>
</dbReference>
<dbReference type="Pfam" id="PF08282">
    <property type="entry name" value="Hydrolase_3"/>
    <property type="match status" value="1"/>
</dbReference>
<dbReference type="NCBIfam" id="TIGR01484">
    <property type="entry name" value="HAD-SF-IIB"/>
    <property type="match status" value="1"/>
</dbReference>
<dbReference type="Gene3D" id="3.30.1240.10">
    <property type="match status" value="1"/>
</dbReference>
<reference evidence="2 3" key="1">
    <citation type="submission" date="2018-06" db="EMBL/GenBank/DDBJ databases">
        <authorList>
            <consortium name="Pathogen Informatics"/>
            <person name="Doyle S."/>
        </authorList>
    </citation>
    <scope>NUCLEOTIDE SEQUENCE [LARGE SCALE GENOMIC DNA]</scope>
    <source>
        <strain evidence="2 3">NCTC12195</strain>
    </source>
</reference>
<keyword evidence="2" id="KW-0378">Hydrolase</keyword>
<keyword evidence="4" id="KW-1185">Reference proteome</keyword>
<dbReference type="NCBIfam" id="TIGR00099">
    <property type="entry name" value="Cof-subfamily"/>
    <property type="match status" value="1"/>
</dbReference>
<sequence>MVKAIAVDKDGTLMRSDHTLDELYFEQLFQTMMKQDIKFIVASGNQYAQLKSLFPDKVNDITFVAENGAVTYYQDEILDANYFDKTVLQQILGDIIDKHKVTDLILSGIRTAYVLPNVTEDFTAYFNHYYYDVQQVKHFDDISDDDFVKVAMRIKDTTVLEQVKADLEAQYPQYLRAVTSGNDSLDLILPDVNKGVAIQSLLARWGIDEEDLLAFGDADNDIEMLSLTPHSYAMAECSESLASVANHRAPSNNDSGVLKVIEHFITS</sequence>
<organism evidence="2 3">
    <name type="scientific">Staphylococcus gallinarum</name>
    <dbReference type="NCBI Taxonomy" id="1293"/>
    <lineage>
        <taxon>Bacteria</taxon>
        <taxon>Bacillati</taxon>
        <taxon>Bacillota</taxon>
        <taxon>Bacilli</taxon>
        <taxon>Bacillales</taxon>
        <taxon>Staphylococcaceae</taxon>
        <taxon>Staphylococcus</taxon>
    </lineage>
</organism>
<dbReference type="Gene3D" id="3.40.50.1000">
    <property type="entry name" value="HAD superfamily/HAD-like"/>
    <property type="match status" value="1"/>
</dbReference>
<dbReference type="InterPro" id="IPR023214">
    <property type="entry name" value="HAD_sf"/>
</dbReference>
<dbReference type="Proteomes" id="UP000255277">
    <property type="component" value="Unassembled WGS sequence"/>
</dbReference>
<evidence type="ECO:0000313" key="4">
    <source>
        <dbReference type="Proteomes" id="UP000321057"/>
    </source>
</evidence>
<dbReference type="InterPro" id="IPR006379">
    <property type="entry name" value="HAD-SF_hydro_IIB"/>
</dbReference>
<evidence type="ECO:0000313" key="3">
    <source>
        <dbReference type="Proteomes" id="UP000255277"/>
    </source>
</evidence>
<proteinExistence type="predicted"/>
<dbReference type="Proteomes" id="UP000321057">
    <property type="component" value="Unassembled WGS sequence"/>
</dbReference>
<dbReference type="STRING" id="1293.SH09_14985"/>
<evidence type="ECO:0000313" key="2">
    <source>
        <dbReference type="EMBL" id="SUM35082.1"/>
    </source>
</evidence>
<protein>
    <submittedName>
        <fullName evidence="2">Hydrolase</fullName>
        <ecNumber evidence="2">3.1.3.-</ecNumber>
    </submittedName>
</protein>
<dbReference type="OrthoDB" id="9814970at2"/>
<dbReference type="InterPro" id="IPR000150">
    <property type="entry name" value="Cof"/>
</dbReference>
<dbReference type="RefSeq" id="WP_042740392.1">
    <property type="nucleotide sequence ID" value="NZ_BKAX01000004.1"/>
</dbReference>
<reference evidence="1 4" key="2">
    <citation type="submission" date="2019-07" db="EMBL/GenBank/DDBJ databases">
        <title>Whole genome shotgun sequence of Staphylococcus gallinarum NBRC 109767.</title>
        <authorList>
            <person name="Hosoyama A."/>
            <person name="Uohara A."/>
            <person name="Ohji S."/>
            <person name="Ichikawa N."/>
        </authorList>
    </citation>
    <scope>NUCLEOTIDE SEQUENCE [LARGE SCALE GENOMIC DNA]</scope>
    <source>
        <strain evidence="1 4">NBRC 109767</strain>
    </source>
</reference>
<gene>
    <name evidence="2" type="primary">ybjI_3</name>
    <name evidence="2" type="ORF">NCTC12195_04611</name>
    <name evidence="1" type="ORF">SGA02_18570</name>
</gene>
<dbReference type="CDD" id="cd07518">
    <property type="entry name" value="HAD_YbiV-Like"/>
    <property type="match status" value="1"/>
</dbReference>
<dbReference type="InterPro" id="IPR036412">
    <property type="entry name" value="HAD-like_sf"/>
</dbReference>
<dbReference type="PANTHER" id="PTHR10000:SF53">
    <property type="entry name" value="5-AMINO-6-(5-PHOSPHO-D-RIBITYLAMINO)URACIL PHOSPHATASE YBJI-RELATED"/>
    <property type="match status" value="1"/>
</dbReference>
<evidence type="ECO:0000313" key="1">
    <source>
        <dbReference type="EMBL" id="GEQ06029.1"/>
    </source>
</evidence>
<dbReference type="EC" id="3.1.3.-" evidence="2"/>
<dbReference type="AlphaFoldDB" id="A0A0D0SIJ5"/>
<accession>A0A0D0SIJ5</accession>
<dbReference type="SFLD" id="SFLDG01140">
    <property type="entry name" value="C2.B:_Phosphomannomutase_and_P"/>
    <property type="match status" value="1"/>
</dbReference>
<dbReference type="GO" id="GO:0016791">
    <property type="term" value="F:phosphatase activity"/>
    <property type="evidence" value="ECO:0007669"/>
    <property type="project" value="TreeGrafter"/>
</dbReference>
<dbReference type="EMBL" id="UHDK01000001">
    <property type="protein sequence ID" value="SUM35082.1"/>
    <property type="molecule type" value="Genomic_DNA"/>
</dbReference>
<dbReference type="PANTHER" id="PTHR10000">
    <property type="entry name" value="PHOSPHOSERINE PHOSPHATASE"/>
    <property type="match status" value="1"/>
</dbReference>
<dbReference type="GO" id="GO:0005829">
    <property type="term" value="C:cytosol"/>
    <property type="evidence" value="ECO:0007669"/>
    <property type="project" value="TreeGrafter"/>
</dbReference>
<dbReference type="SFLD" id="SFLDS00003">
    <property type="entry name" value="Haloacid_Dehalogenase"/>
    <property type="match status" value="1"/>
</dbReference>
<dbReference type="SUPFAM" id="SSF56784">
    <property type="entry name" value="HAD-like"/>
    <property type="match status" value="1"/>
</dbReference>
<dbReference type="EMBL" id="BKAX01000004">
    <property type="protein sequence ID" value="GEQ06029.1"/>
    <property type="molecule type" value="Genomic_DNA"/>
</dbReference>